<evidence type="ECO:0000259" key="1">
    <source>
        <dbReference type="PROSITE" id="PS51186"/>
    </source>
</evidence>
<evidence type="ECO:0000313" key="2">
    <source>
        <dbReference type="EMBL" id="MBS2096945.1"/>
    </source>
</evidence>
<dbReference type="PROSITE" id="PS51186">
    <property type="entry name" value="GNAT"/>
    <property type="match status" value="1"/>
</dbReference>
<evidence type="ECO:0000313" key="3">
    <source>
        <dbReference type="Proteomes" id="UP000708576"/>
    </source>
</evidence>
<name>A0ABS5JQ20_9BACT</name>
<sequence>MKADNQINLLELTDKKKFIRQEGATHKISIHRIKNNSLDTHSLYNNGFIQSLGDFEVTSNYKIITTYLSVPEVHFYIGIYDNEVIGTFDFVISADNQIEIKNFGVGNNRKHQDIADQWLSRAIEYTFQLNPKRIFLYVPKSSGMKRLFKKCGFSFKKPGQSGKLMPSGKSNFGIISNFQINYN</sequence>
<comment type="caution">
    <text evidence="2">The sequence shown here is derived from an EMBL/GenBank/DDBJ whole genome shotgun (WGS) entry which is preliminary data.</text>
</comment>
<dbReference type="InterPro" id="IPR000182">
    <property type="entry name" value="GNAT_dom"/>
</dbReference>
<organism evidence="2 3">
    <name type="scientific">Carboxylicivirga linearis</name>
    <dbReference type="NCBI Taxonomy" id="1628157"/>
    <lineage>
        <taxon>Bacteria</taxon>
        <taxon>Pseudomonadati</taxon>
        <taxon>Bacteroidota</taxon>
        <taxon>Bacteroidia</taxon>
        <taxon>Marinilabiliales</taxon>
        <taxon>Marinilabiliaceae</taxon>
        <taxon>Carboxylicivirga</taxon>
    </lineage>
</organism>
<dbReference type="Gene3D" id="3.40.630.30">
    <property type="match status" value="1"/>
</dbReference>
<dbReference type="EMBL" id="JAGUCO010000001">
    <property type="protein sequence ID" value="MBS2096945.1"/>
    <property type="molecule type" value="Genomic_DNA"/>
</dbReference>
<proteinExistence type="predicted"/>
<dbReference type="InterPro" id="IPR016181">
    <property type="entry name" value="Acyl_CoA_acyltransferase"/>
</dbReference>
<dbReference type="Proteomes" id="UP000708576">
    <property type="component" value="Unassembled WGS sequence"/>
</dbReference>
<protein>
    <submittedName>
        <fullName evidence="2">GNAT family N-acetyltransferase</fullName>
    </submittedName>
</protein>
<reference evidence="2 3" key="1">
    <citation type="journal article" date="2015" name="Int. J. Syst. Evol. Microbiol.">
        <title>Carboxylicivirga linearis sp. nov., isolated from a sea cucumber culture pond.</title>
        <authorList>
            <person name="Wang F.Q."/>
            <person name="Zhou Y.X."/>
            <person name="Lin X.Z."/>
            <person name="Chen G.J."/>
            <person name="Du Z.J."/>
        </authorList>
    </citation>
    <scope>NUCLEOTIDE SEQUENCE [LARGE SCALE GENOMIC DNA]</scope>
    <source>
        <strain evidence="2 3">FB218</strain>
    </source>
</reference>
<feature type="domain" description="N-acetyltransferase" evidence="1">
    <location>
        <begin position="19"/>
        <end position="181"/>
    </location>
</feature>
<accession>A0ABS5JQ20</accession>
<keyword evidence="3" id="KW-1185">Reference proteome</keyword>
<dbReference type="SUPFAM" id="SSF55729">
    <property type="entry name" value="Acyl-CoA N-acyltransferases (Nat)"/>
    <property type="match status" value="1"/>
</dbReference>
<dbReference type="Pfam" id="PF00583">
    <property type="entry name" value="Acetyltransf_1"/>
    <property type="match status" value="1"/>
</dbReference>
<dbReference type="RefSeq" id="WP_212212587.1">
    <property type="nucleotide sequence ID" value="NZ_JAGUCO010000001.1"/>
</dbReference>
<gene>
    <name evidence="2" type="ORF">KEM10_01565</name>
</gene>